<protein>
    <recommendedName>
        <fullName evidence="5">Phosphoenolpyruvate carboxylase</fullName>
    </recommendedName>
</protein>
<name>X1UA17_9ZZZZ</name>
<dbReference type="Pfam" id="PF14010">
    <property type="entry name" value="PEPcase_2"/>
    <property type="match status" value="1"/>
</dbReference>
<dbReference type="GO" id="GO:0008964">
    <property type="term" value="F:phosphoenolpyruvate carboxylase activity"/>
    <property type="evidence" value="ECO:0007669"/>
    <property type="project" value="InterPro"/>
</dbReference>
<comment type="caution">
    <text evidence="4">The sequence shown here is derived from an EMBL/GenBank/DDBJ whole genome shotgun (WGS) entry which is preliminary data.</text>
</comment>
<feature type="non-terminal residue" evidence="4">
    <location>
        <position position="1"/>
    </location>
</feature>
<proteinExistence type="predicted"/>
<evidence type="ECO:0000256" key="3">
    <source>
        <dbReference type="ARBA" id="ARBA00023300"/>
    </source>
</evidence>
<keyword evidence="3" id="KW-0120">Carbon dioxide fixation</keyword>
<organism evidence="4">
    <name type="scientific">marine sediment metagenome</name>
    <dbReference type="NCBI Taxonomy" id="412755"/>
    <lineage>
        <taxon>unclassified sequences</taxon>
        <taxon>metagenomes</taxon>
        <taxon>ecological metagenomes</taxon>
    </lineage>
</organism>
<keyword evidence="2" id="KW-0456">Lyase</keyword>
<sequence>GLFGYPRSLRGITLPRAIAFTAALYSVGLPPEILGLNALTRDDIKFIQSVYLNCTDDLRDALQYLNPDTPYLTKELSRTIKDFPVDFEVNKQHKELTDNILKSLKGDKAWMEESVLRAANIRRFLG</sequence>
<evidence type="ECO:0000256" key="2">
    <source>
        <dbReference type="ARBA" id="ARBA00023239"/>
    </source>
</evidence>
<evidence type="ECO:0000313" key="4">
    <source>
        <dbReference type="EMBL" id="GAI89174.1"/>
    </source>
</evidence>
<keyword evidence="1" id="KW-0460">Magnesium</keyword>
<evidence type="ECO:0008006" key="5">
    <source>
        <dbReference type="Google" id="ProtNLM"/>
    </source>
</evidence>
<dbReference type="GO" id="GO:0015977">
    <property type="term" value="P:carbon fixation"/>
    <property type="evidence" value="ECO:0007669"/>
    <property type="project" value="UniProtKB-KW"/>
</dbReference>
<dbReference type="InterPro" id="IPR007566">
    <property type="entry name" value="PEP_COase_arc-type"/>
</dbReference>
<gene>
    <name evidence="4" type="ORF">S12H4_36112</name>
</gene>
<reference evidence="4" key="1">
    <citation type="journal article" date="2014" name="Front. Microbiol.">
        <title>High frequency of phylogenetically diverse reductive dehalogenase-homologous genes in deep subseafloor sedimentary metagenomes.</title>
        <authorList>
            <person name="Kawai M."/>
            <person name="Futagami T."/>
            <person name="Toyoda A."/>
            <person name="Takaki Y."/>
            <person name="Nishi S."/>
            <person name="Hori S."/>
            <person name="Arai W."/>
            <person name="Tsubouchi T."/>
            <person name="Morono Y."/>
            <person name="Uchiyama I."/>
            <person name="Ito T."/>
            <person name="Fujiyama A."/>
            <person name="Inagaki F."/>
            <person name="Takami H."/>
        </authorList>
    </citation>
    <scope>NUCLEOTIDE SEQUENCE</scope>
    <source>
        <strain evidence="4">Expedition CK06-06</strain>
    </source>
</reference>
<dbReference type="EMBL" id="BARW01021507">
    <property type="protein sequence ID" value="GAI89174.1"/>
    <property type="molecule type" value="Genomic_DNA"/>
</dbReference>
<evidence type="ECO:0000256" key="1">
    <source>
        <dbReference type="ARBA" id="ARBA00022842"/>
    </source>
</evidence>
<dbReference type="GO" id="GO:0006099">
    <property type="term" value="P:tricarboxylic acid cycle"/>
    <property type="evidence" value="ECO:0007669"/>
    <property type="project" value="InterPro"/>
</dbReference>
<accession>X1UA17</accession>
<dbReference type="AlphaFoldDB" id="X1UA17"/>